<organism evidence="1 2">
    <name type="scientific">Staurois parvus</name>
    <dbReference type="NCBI Taxonomy" id="386267"/>
    <lineage>
        <taxon>Eukaryota</taxon>
        <taxon>Metazoa</taxon>
        <taxon>Chordata</taxon>
        <taxon>Craniata</taxon>
        <taxon>Vertebrata</taxon>
        <taxon>Euteleostomi</taxon>
        <taxon>Amphibia</taxon>
        <taxon>Batrachia</taxon>
        <taxon>Anura</taxon>
        <taxon>Neobatrachia</taxon>
        <taxon>Ranoidea</taxon>
        <taxon>Ranidae</taxon>
        <taxon>Staurois</taxon>
    </lineage>
</organism>
<dbReference type="EMBL" id="CATNWA010005721">
    <property type="protein sequence ID" value="CAI9550651.1"/>
    <property type="molecule type" value="Genomic_DNA"/>
</dbReference>
<proteinExistence type="predicted"/>
<accession>A0ABN9BTT6</accession>
<comment type="caution">
    <text evidence="1">The sequence shown here is derived from an EMBL/GenBank/DDBJ whole genome shotgun (WGS) entry which is preliminary data.</text>
</comment>
<evidence type="ECO:0000313" key="1">
    <source>
        <dbReference type="EMBL" id="CAI9550651.1"/>
    </source>
</evidence>
<name>A0ABN9BTT6_9NEOB</name>
<dbReference type="Proteomes" id="UP001162483">
    <property type="component" value="Unassembled WGS sequence"/>
</dbReference>
<keyword evidence="2" id="KW-1185">Reference proteome</keyword>
<sequence length="134" mass="15275">MLRGSFKSVPHSEPEFKPLVVIELAKNAKPEAREWLVSKISAHRKDGGAQLLIKPEVILEEKEYIYVVGASTKRLLLGAEAAGFVKESLDGTMRPFLYGNRTEFKYFKDEGEDFLTMGECQYIIKHELDNLRAR</sequence>
<gene>
    <name evidence="1" type="ORF">SPARVUS_LOCUS3547302</name>
</gene>
<protein>
    <submittedName>
        <fullName evidence="1">Uncharacterized protein</fullName>
    </submittedName>
</protein>
<reference evidence="1" key="1">
    <citation type="submission" date="2023-05" db="EMBL/GenBank/DDBJ databases">
        <authorList>
            <person name="Stuckert A."/>
        </authorList>
    </citation>
    <scope>NUCLEOTIDE SEQUENCE</scope>
</reference>
<evidence type="ECO:0000313" key="2">
    <source>
        <dbReference type="Proteomes" id="UP001162483"/>
    </source>
</evidence>
<feature type="non-terminal residue" evidence="1">
    <location>
        <position position="134"/>
    </location>
</feature>